<dbReference type="HOGENOM" id="CLU_195455_0_0_1"/>
<dbReference type="AlphaFoldDB" id="J7R1G1"/>
<evidence type="ECO:0000256" key="1">
    <source>
        <dbReference type="SAM" id="MobiDB-lite"/>
    </source>
</evidence>
<dbReference type="EMBL" id="HE978315">
    <property type="protein sequence ID" value="CCK68650.1"/>
    <property type="molecule type" value="Genomic_DNA"/>
</dbReference>
<gene>
    <name evidence="2" type="primary">KNAG0B02080</name>
    <name evidence="2" type="ordered locus">KNAG_0B02080</name>
</gene>
<evidence type="ECO:0000313" key="3">
    <source>
        <dbReference type="Proteomes" id="UP000006310"/>
    </source>
</evidence>
<organism evidence="2 3">
    <name type="scientific">Huiozyma naganishii (strain ATCC MYA-139 / BCRC 22969 / CBS 8797 / KCTC 17520 / NBRC 10181 / NCYC 3082 / Yp74L-3)</name>
    <name type="common">Yeast</name>
    <name type="synonym">Kazachstania naganishii</name>
    <dbReference type="NCBI Taxonomy" id="1071383"/>
    <lineage>
        <taxon>Eukaryota</taxon>
        <taxon>Fungi</taxon>
        <taxon>Dikarya</taxon>
        <taxon>Ascomycota</taxon>
        <taxon>Saccharomycotina</taxon>
        <taxon>Saccharomycetes</taxon>
        <taxon>Saccharomycetales</taxon>
        <taxon>Saccharomycetaceae</taxon>
        <taxon>Huiozyma</taxon>
    </lineage>
</organism>
<dbReference type="RefSeq" id="XP_022462896.1">
    <property type="nucleotide sequence ID" value="XM_022611492.1"/>
</dbReference>
<keyword evidence="3" id="KW-1185">Reference proteome</keyword>
<reference evidence="2 3" key="1">
    <citation type="journal article" date="2011" name="Proc. Natl. Acad. Sci. U.S.A.">
        <title>Evolutionary erosion of yeast sex chromosomes by mating-type switching accidents.</title>
        <authorList>
            <person name="Gordon J.L."/>
            <person name="Armisen D."/>
            <person name="Proux-Wera E."/>
            <person name="Oheigeartaigh S.S."/>
            <person name="Byrne K.P."/>
            <person name="Wolfe K.H."/>
        </authorList>
    </citation>
    <scope>NUCLEOTIDE SEQUENCE [LARGE SCALE GENOMIC DNA]</scope>
    <source>
        <strain evidence="3">ATCC MYA-139 / BCRC 22969 / CBS 8797 / CCRC 22969 / KCTC 17520 / NBRC 10181 / NCYC 3082</strain>
    </source>
</reference>
<accession>J7R1G1</accession>
<dbReference type="OMA" id="NSCASDY"/>
<protein>
    <submittedName>
        <fullName evidence="2">Uncharacterized protein</fullName>
    </submittedName>
</protein>
<dbReference type="Proteomes" id="UP000006310">
    <property type="component" value="Chromosome 2"/>
</dbReference>
<feature type="region of interest" description="Disordered" evidence="1">
    <location>
        <begin position="63"/>
        <end position="82"/>
    </location>
</feature>
<dbReference type="InterPro" id="IPR054415">
    <property type="entry name" value="SPO24"/>
</dbReference>
<proteinExistence type="predicted"/>
<dbReference type="GeneID" id="34524300"/>
<reference evidence="3" key="2">
    <citation type="submission" date="2012-08" db="EMBL/GenBank/DDBJ databases">
        <title>Genome sequence of Kazachstania naganishii.</title>
        <authorList>
            <person name="Gordon J.L."/>
            <person name="Armisen D."/>
            <person name="Proux-Wera E."/>
            <person name="OhEigeartaigh S.S."/>
            <person name="Byrne K.P."/>
            <person name="Wolfe K.H."/>
        </authorList>
    </citation>
    <scope>NUCLEOTIDE SEQUENCE [LARGE SCALE GENOMIC DNA]</scope>
    <source>
        <strain evidence="3">ATCC MYA-139 / BCRC 22969 / CBS 8797 / CCRC 22969 / KCTC 17520 / NBRC 10181 / NCYC 3082</strain>
    </source>
</reference>
<dbReference type="OrthoDB" id="4068688at2759"/>
<dbReference type="Pfam" id="PF22044">
    <property type="entry name" value="SPO24"/>
    <property type="match status" value="1"/>
</dbReference>
<name>J7R1G1_HUIN7</name>
<sequence length="82" mass="8551">MAFLPLLNAETSEPFVIPHLSPVTPQASRKNSDAYCTQLDALDTALAINAALGKNMELVEANTASAVGDAPARGRKGSLTLL</sequence>
<dbReference type="KEGG" id="kng:KNAG_0B02080"/>
<evidence type="ECO:0000313" key="2">
    <source>
        <dbReference type="EMBL" id="CCK68650.1"/>
    </source>
</evidence>